<sequence>NTNGWRNKGAFKLSKERFHWNLFDVYTTHKDYRDGNNNFVSNSRFHTGDFKTALGYTGNRFISSLKYGFLNEEYGLTETDDANDSNGDSKRQPELPYQNLTTHLISSENTVFFSNESKLKVDVGTIFNNRKEFEDGDVAALDMNLGTISYNAKWYSPKIQERWSLIAGSQGMYQTNTNHGEEMLIPNATTADIGVFTVSNYYYSEKSYWQAGLRVDERHINGNGSTDEKAFIPAFSKSYFAFNFSTGL</sequence>
<dbReference type="EMBL" id="SNRY01008334">
    <property type="protein sequence ID" value="KAA6308729.1"/>
    <property type="molecule type" value="Genomic_DNA"/>
</dbReference>
<accession>A0A5J4PJJ7</accession>
<reference evidence="1" key="1">
    <citation type="submission" date="2019-03" db="EMBL/GenBank/DDBJ databases">
        <title>Single cell metagenomics reveals metabolic interactions within the superorganism composed of flagellate Streblomastix strix and complex community of Bacteroidetes bacteria on its surface.</title>
        <authorList>
            <person name="Treitli S.C."/>
            <person name="Kolisko M."/>
            <person name="Husnik F."/>
            <person name="Keeling P."/>
            <person name="Hampl V."/>
        </authorList>
    </citation>
    <scope>NUCLEOTIDE SEQUENCE</scope>
    <source>
        <strain evidence="1">STM</strain>
    </source>
</reference>
<protein>
    <recommendedName>
        <fullName evidence="2">TonB-dependent receptor SusC</fullName>
    </recommendedName>
</protein>
<dbReference type="AlphaFoldDB" id="A0A5J4PJJ7"/>
<proteinExistence type="predicted"/>
<evidence type="ECO:0008006" key="2">
    <source>
        <dbReference type="Google" id="ProtNLM"/>
    </source>
</evidence>
<evidence type="ECO:0000313" key="1">
    <source>
        <dbReference type="EMBL" id="KAA6308729.1"/>
    </source>
</evidence>
<comment type="caution">
    <text evidence="1">The sequence shown here is derived from an EMBL/GenBank/DDBJ whole genome shotgun (WGS) entry which is preliminary data.</text>
</comment>
<name>A0A5J4PJJ7_9ZZZZ</name>
<feature type="non-terminal residue" evidence="1">
    <location>
        <position position="1"/>
    </location>
</feature>
<dbReference type="SUPFAM" id="SSF56935">
    <property type="entry name" value="Porins"/>
    <property type="match status" value="1"/>
</dbReference>
<organism evidence="1">
    <name type="scientific">termite gut metagenome</name>
    <dbReference type="NCBI Taxonomy" id="433724"/>
    <lineage>
        <taxon>unclassified sequences</taxon>
        <taxon>metagenomes</taxon>
        <taxon>organismal metagenomes</taxon>
    </lineage>
</organism>
<gene>
    <name evidence="1" type="ORF">EZS27_039657</name>
</gene>